<keyword evidence="3" id="KW-0479">Metal-binding</keyword>
<dbReference type="SUPFAM" id="SSF50022">
    <property type="entry name" value="ISP domain"/>
    <property type="match status" value="1"/>
</dbReference>
<accession>A0ABW4EKF8</accession>
<name>A0ABW4EKF8_9RHOB</name>
<dbReference type="Gene3D" id="3.90.380.10">
    <property type="entry name" value="Naphthalene 1,2-dioxygenase Alpha Subunit, Chain A, domain 1"/>
    <property type="match status" value="2"/>
</dbReference>
<evidence type="ECO:0000256" key="1">
    <source>
        <dbReference type="ARBA" id="ARBA00001962"/>
    </source>
</evidence>
<keyword evidence="2" id="KW-0001">2Fe-2S</keyword>
<keyword evidence="5" id="KW-0408">Iron</keyword>
<protein>
    <submittedName>
        <fullName evidence="8">Aromatic ring-hydroxylating dioxygenase subunit alpha</fullName>
        <ecNumber evidence="8">1.14.13.-</ecNumber>
    </submittedName>
</protein>
<keyword evidence="6" id="KW-0411">Iron-sulfur</keyword>
<evidence type="ECO:0000259" key="7">
    <source>
        <dbReference type="PROSITE" id="PS51296"/>
    </source>
</evidence>
<comment type="cofactor">
    <cofactor evidence="1">
        <name>Fe cation</name>
        <dbReference type="ChEBI" id="CHEBI:24875"/>
    </cofactor>
</comment>
<dbReference type="InterPro" id="IPR036922">
    <property type="entry name" value="Rieske_2Fe-2S_sf"/>
</dbReference>
<keyword evidence="9" id="KW-1185">Reference proteome</keyword>
<dbReference type="InterPro" id="IPR001663">
    <property type="entry name" value="Rng_hydr_dOase-A"/>
</dbReference>
<evidence type="ECO:0000256" key="5">
    <source>
        <dbReference type="ARBA" id="ARBA00023004"/>
    </source>
</evidence>
<dbReference type="PANTHER" id="PTHR43756">
    <property type="entry name" value="CHOLINE MONOOXYGENASE, CHLOROPLASTIC"/>
    <property type="match status" value="1"/>
</dbReference>
<dbReference type="PRINTS" id="PR00090">
    <property type="entry name" value="RNGDIOXGNASE"/>
</dbReference>
<dbReference type="InterPro" id="IPR017941">
    <property type="entry name" value="Rieske_2Fe-2S"/>
</dbReference>
<proteinExistence type="predicted"/>
<feature type="domain" description="Rieske" evidence="7">
    <location>
        <begin position="44"/>
        <end position="155"/>
    </location>
</feature>
<dbReference type="SUPFAM" id="SSF55961">
    <property type="entry name" value="Bet v1-like"/>
    <property type="match status" value="1"/>
</dbReference>
<organism evidence="8 9">
    <name type="scientific">Lacimonas salitolerans</name>
    <dbReference type="NCBI Taxonomy" id="1323750"/>
    <lineage>
        <taxon>Bacteria</taxon>
        <taxon>Pseudomonadati</taxon>
        <taxon>Pseudomonadota</taxon>
        <taxon>Alphaproteobacteria</taxon>
        <taxon>Rhodobacterales</taxon>
        <taxon>Paracoccaceae</taxon>
        <taxon>Lacimonas</taxon>
    </lineage>
</organism>
<dbReference type="EMBL" id="JBHUDD010000156">
    <property type="protein sequence ID" value="MFD1511241.1"/>
    <property type="molecule type" value="Genomic_DNA"/>
</dbReference>
<dbReference type="GO" id="GO:0051213">
    <property type="term" value="F:dioxygenase activity"/>
    <property type="evidence" value="ECO:0007669"/>
    <property type="project" value="UniProtKB-KW"/>
</dbReference>
<comment type="caution">
    <text evidence="8">The sequence shown here is derived from an EMBL/GenBank/DDBJ whole genome shotgun (WGS) entry which is preliminary data.</text>
</comment>
<evidence type="ECO:0000256" key="3">
    <source>
        <dbReference type="ARBA" id="ARBA00022723"/>
    </source>
</evidence>
<evidence type="ECO:0000313" key="9">
    <source>
        <dbReference type="Proteomes" id="UP001597186"/>
    </source>
</evidence>
<keyword evidence="8" id="KW-0223">Dioxygenase</keyword>
<evidence type="ECO:0000256" key="2">
    <source>
        <dbReference type="ARBA" id="ARBA00022714"/>
    </source>
</evidence>
<dbReference type="Proteomes" id="UP001597186">
    <property type="component" value="Unassembled WGS sequence"/>
</dbReference>
<evidence type="ECO:0000313" key="8">
    <source>
        <dbReference type="EMBL" id="MFD1511241.1"/>
    </source>
</evidence>
<dbReference type="Pfam" id="PF00848">
    <property type="entry name" value="Ring_hydroxyl_A"/>
    <property type="match status" value="1"/>
</dbReference>
<dbReference type="PROSITE" id="PS51296">
    <property type="entry name" value="RIESKE"/>
    <property type="match status" value="1"/>
</dbReference>
<reference evidence="9" key="1">
    <citation type="journal article" date="2019" name="Int. J. Syst. Evol. Microbiol.">
        <title>The Global Catalogue of Microorganisms (GCM) 10K type strain sequencing project: providing services to taxonomists for standard genome sequencing and annotation.</title>
        <authorList>
            <consortium name="The Broad Institute Genomics Platform"/>
            <consortium name="The Broad Institute Genome Sequencing Center for Infectious Disease"/>
            <person name="Wu L."/>
            <person name="Ma J."/>
        </authorList>
    </citation>
    <scope>NUCLEOTIDE SEQUENCE [LARGE SCALE GENOMIC DNA]</scope>
    <source>
        <strain evidence="9">CGMCC 1.12477</strain>
    </source>
</reference>
<dbReference type="EC" id="1.14.13.-" evidence="8"/>
<evidence type="ECO:0000256" key="4">
    <source>
        <dbReference type="ARBA" id="ARBA00023002"/>
    </source>
</evidence>
<dbReference type="Pfam" id="PF00355">
    <property type="entry name" value="Rieske"/>
    <property type="match status" value="1"/>
</dbReference>
<keyword evidence="4 8" id="KW-0560">Oxidoreductase</keyword>
<dbReference type="InterPro" id="IPR015879">
    <property type="entry name" value="Ring_hydroxy_dOase_asu_C_dom"/>
</dbReference>
<dbReference type="CDD" id="cd03469">
    <property type="entry name" value="Rieske_RO_Alpha_N"/>
    <property type="match status" value="1"/>
</dbReference>
<sequence>MTLTRLDTVRRPVAQANGLPNAHYIDSAVFDEEKHALLFSQWAGLAVAADVPEPGDAVPITFLGMPLLLIRDADGAVRVFQNTCRHRGMILIDAPRKVEGAIRCPYHSWCYAKDGRLVSTPHVGGPGQNTHADVNRADLGLVEIRSHIWFDVVWINVSGTAPPFETAMAEGLDRWRDFDRPLFHGGDESRFQLTVASNWKLAVENYCESYHLPWVHPGLNSYSRLEDHYNIERPGAFSGQGTRVYRQLRDEQGRPFPDFEDLPDTWDTAAEYIAIYPNVLLGVHRDHAFAIVLLPQGPERTVEHVHIYYPCPDTDAQLRARNAELWKTVFEEDIFVVEGMQRGRHAPMFDGGRFSPAMDGPTHCFHDWVAARVETHRGQKQAAE</sequence>
<dbReference type="RefSeq" id="WP_379918234.1">
    <property type="nucleotide sequence ID" value="NZ_JBHUDD010000156.1"/>
</dbReference>
<dbReference type="CDD" id="cd00680">
    <property type="entry name" value="RHO_alpha_C"/>
    <property type="match status" value="1"/>
</dbReference>
<dbReference type="Gene3D" id="2.102.10.10">
    <property type="entry name" value="Rieske [2Fe-2S] iron-sulphur domain"/>
    <property type="match status" value="1"/>
</dbReference>
<evidence type="ECO:0000256" key="6">
    <source>
        <dbReference type="ARBA" id="ARBA00023014"/>
    </source>
</evidence>
<dbReference type="PANTHER" id="PTHR43756:SF5">
    <property type="entry name" value="CHOLINE MONOOXYGENASE, CHLOROPLASTIC"/>
    <property type="match status" value="1"/>
</dbReference>
<gene>
    <name evidence="8" type="ORF">ACFTOW_17810</name>
</gene>